<keyword evidence="6 7" id="KW-0961">Cell wall biogenesis/degradation</keyword>
<evidence type="ECO:0000259" key="8">
    <source>
        <dbReference type="PROSITE" id="PS52029"/>
    </source>
</evidence>
<dbReference type="PANTHER" id="PTHR30582:SF2">
    <property type="entry name" value="L,D-TRANSPEPTIDASE YCIB-RELATED"/>
    <property type="match status" value="1"/>
</dbReference>
<dbReference type="InterPro" id="IPR038063">
    <property type="entry name" value="Transpep_catalytic_dom"/>
</dbReference>
<dbReference type="PANTHER" id="PTHR30582">
    <property type="entry name" value="L,D-TRANSPEPTIDASE"/>
    <property type="match status" value="1"/>
</dbReference>
<comment type="pathway">
    <text evidence="1 7">Cell wall biogenesis; peptidoglycan biosynthesis.</text>
</comment>
<dbReference type="RefSeq" id="WP_245366004.1">
    <property type="nucleotide sequence ID" value="NZ_JAGGMR010000001.1"/>
</dbReference>
<keyword evidence="2" id="KW-0808">Transferase</keyword>
<keyword evidence="4 7" id="KW-0573">Peptidoglycan synthesis</keyword>
<dbReference type="InterPro" id="IPR050979">
    <property type="entry name" value="LD-transpeptidase"/>
</dbReference>
<evidence type="ECO:0000256" key="4">
    <source>
        <dbReference type="ARBA" id="ARBA00022984"/>
    </source>
</evidence>
<reference evidence="9 10" key="1">
    <citation type="submission" date="2021-03" db="EMBL/GenBank/DDBJ databases">
        <title>Sequencing the genomes of 1000 actinobacteria strains.</title>
        <authorList>
            <person name="Klenk H.-P."/>
        </authorList>
    </citation>
    <scope>NUCLEOTIDE SEQUENCE [LARGE SCALE GENOMIC DNA]</scope>
    <source>
        <strain evidence="9 10">DSM 45516</strain>
    </source>
</reference>
<feature type="active site" description="Nucleophile" evidence="7">
    <location>
        <position position="355"/>
    </location>
</feature>
<evidence type="ECO:0000313" key="10">
    <source>
        <dbReference type="Proteomes" id="UP001519325"/>
    </source>
</evidence>
<dbReference type="EMBL" id="JAGGMR010000001">
    <property type="protein sequence ID" value="MBP2190559.1"/>
    <property type="molecule type" value="Genomic_DNA"/>
</dbReference>
<dbReference type="Gene3D" id="2.60.40.3710">
    <property type="match status" value="1"/>
</dbReference>
<name>A0ABS4QFS8_9NOCA</name>
<dbReference type="CDD" id="cd16913">
    <property type="entry name" value="YkuD_like"/>
    <property type="match status" value="1"/>
</dbReference>
<keyword evidence="9" id="KW-0449">Lipoprotein</keyword>
<evidence type="ECO:0000256" key="5">
    <source>
        <dbReference type="ARBA" id="ARBA00023315"/>
    </source>
</evidence>
<sequence length="408" mass="43376">MLDPFAVRRRELAVAMRRRQVLAGLAGATILTGCGTARKDPPPRPVPAVVAFDPVPGSVEVDPRAFAAVAVASGTLNAVEWIDETGRVLPGVLAADKRSWRSTEPLGYGHTYTAKAAAAGETGEVAATATCATVLPGRLTDVSLRSASLEDLVDGDTHGVGLIVVAVFDEPVDRVAAEQNLKVSTDPPVSGAWYWVSDRNAHWRPERYHRAGTTVTVAADLYGARLGDGLYGARNQRVSVTIGPERIAIADDNTKHVDVFENGQLVRSMPTSMGKGGTAYAGNKFLSFWTPPGVYTVLQRQHPVVMDSASYGLTGSGGYKVTINYGVRISHDGIFLHELASSVWAQGNTNVSHGCLNLGPGDAQWFYEFIGQGDVVEVRNTGGEPLSIWQGGDWGVPWSEWVAGSAPA</sequence>
<keyword evidence="5" id="KW-0012">Acyltransferase</keyword>
<dbReference type="SUPFAM" id="SSF141523">
    <property type="entry name" value="L,D-transpeptidase catalytic domain-like"/>
    <property type="match status" value="1"/>
</dbReference>
<proteinExistence type="predicted"/>
<evidence type="ECO:0000256" key="1">
    <source>
        <dbReference type="ARBA" id="ARBA00004752"/>
    </source>
</evidence>
<evidence type="ECO:0000256" key="7">
    <source>
        <dbReference type="PROSITE-ProRule" id="PRU01373"/>
    </source>
</evidence>
<comment type="caution">
    <text evidence="9">The sequence shown here is derived from an EMBL/GenBank/DDBJ whole genome shotgun (WGS) entry which is preliminary data.</text>
</comment>
<protein>
    <submittedName>
        <fullName evidence="9">Lipoprotein-anchoring transpeptidase ErfK/SrfK</fullName>
    </submittedName>
</protein>
<dbReference type="Pfam" id="PF17964">
    <property type="entry name" value="Big_10"/>
    <property type="match status" value="1"/>
</dbReference>
<organism evidence="9 10">
    <name type="scientific">Nocardia goodfellowii</name>
    <dbReference type="NCBI Taxonomy" id="882446"/>
    <lineage>
        <taxon>Bacteria</taxon>
        <taxon>Bacillati</taxon>
        <taxon>Actinomycetota</taxon>
        <taxon>Actinomycetes</taxon>
        <taxon>Mycobacteriales</taxon>
        <taxon>Nocardiaceae</taxon>
        <taxon>Nocardia</taxon>
    </lineage>
</organism>
<evidence type="ECO:0000313" key="9">
    <source>
        <dbReference type="EMBL" id="MBP2190559.1"/>
    </source>
</evidence>
<dbReference type="InterPro" id="IPR041280">
    <property type="entry name" value="Big_10"/>
</dbReference>
<dbReference type="InterPro" id="IPR005490">
    <property type="entry name" value="LD_TPept_cat_dom"/>
</dbReference>
<dbReference type="Pfam" id="PF03734">
    <property type="entry name" value="YkuD"/>
    <property type="match status" value="1"/>
</dbReference>
<dbReference type="Proteomes" id="UP001519325">
    <property type="component" value="Unassembled WGS sequence"/>
</dbReference>
<evidence type="ECO:0000256" key="6">
    <source>
        <dbReference type="ARBA" id="ARBA00023316"/>
    </source>
</evidence>
<evidence type="ECO:0000256" key="2">
    <source>
        <dbReference type="ARBA" id="ARBA00022679"/>
    </source>
</evidence>
<dbReference type="Gene3D" id="2.40.440.10">
    <property type="entry name" value="L,D-transpeptidase catalytic domain-like"/>
    <property type="match status" value="1"/>
</dbReference>
<dbReference type="Gene3D" id="2.60.40.3780">
    <property type="match status" value="1"/>
</dbReference>
<dbReference type="CDD" id="cd13432">
    <property type="entry name" value="LDT_IgD_like_2"/>
    <property type="match status" value="1"/>
</dbReference>
<gene>
    <name evidence="9" type="ORF">BJ987_003460</name>
</gene>
<keyword evidence="10" id="KW-1185">Reference proteome</keyword>
<feature type="domain" description="L,D-TPase catalytic" evidence="8">
    <location>
        <begin position="246"/>
        <end position="379"/>
    </location>
</feature>
<keyword evidence="3 7" id="KW-0133">Cell shape</keyword>
<accession>A0ABS4QFS8</accession>
<dbReference type="PROSITE" id="PS52029">
    <property type="entry name" value="LD_TPASE"/>
    <property type="match status" value="1"/>
</dbReference>
<feature type="active site" description="Proton donor/acceptor" evidence="7">
    <location>
        <position position="337"/>
    </location>
</feature>
<evidence type="ECO:0000256" key="3">
    <source>
        <dbReference type="ARBA" id="ARBA00022960"/>
    </source>
</evidence>